<feature type="region of interest" description="Disordered" evidence="1">
    <location>
        <begin position="1"/>
        <end position="25"/>
    </location>
</feature>
<dbReference type="AlphaFoldDB" id="A0A2P2KDL1"/>
<accession>A0A2P2KDL1</accession>
<reference evidence="2" key="1">
    <citation type="submission" date="2018-02" db="EMBL/GenBank/DDBJ databases">
        <title>Rhizophora mucronata_Transcriptome.</title>
        <authorList>
            <person name="Meera S.P."/>
            <person name="Sreeshan A."/>
            <person name="Augustine A."/>
        </authorList>
    </citation>
    <scope>NUCLEOTIDE SEQUENCE</scope>
    <source>
        <tissue evidence="2">Leaf</tissue>
    </source>
</reference>
<protein>
    <submittedName>
        <fullName evidence="2">Uncharacterized protein MANES_05G197500</fullName>
    </submittedName>
</protein>
<sequence length="42" mass="4809">MTFLPQSKTLPRPSTPTPWPLSSKPRSLLSPPYLPSSFFFWS</sequence>
<evidence type="ECO:0000313" key="2">
    <source>
        <dbReference type="EMBL" id="MBX03824.1"/>
    </source>
</evidence>
<dbReference type="EMBL" id="GGEC01023340">
    <property type="protein sequence ID" value="MBX03824.1"/>
    <property type="molecule type" value="Transcribed_RNA"/>
</dbReference>
<organism evidence="2">
    <name type="scientific">Rhizophora mucronata</name>
    <name type="common">Asiatic mangrove</name>
    <dbReference type="NCBI Taxonomy" id="61149"/>
    <lineage>
        <taxon>Eukaryota</taxon>
        <taxon>Viridiplantae</taxon>
        <taxon>Streptophyta</taxon>
        <taxon>Embryophyta</taxon>
        <taxon>Tracheophyta</taxon>
        <taxon>Spermatophyta</taxon>
        <taxon>Magnoliopsida</taxon>
        <taxon>eudicotyledons</taxon>
        <taxon>Gunneridae</taxon>
        <taxon>Pentapetalae</taxon>
        <taxon>rosids</taxon>
        <taxon>fabids</taxon>
        <taxon>Malpighiales</taxon>
        <taxon>Rhizophoraceae</taxon>
        <taxon>Rhizophora</taxon>
    </lineage>
</organism>
<name>A0A2P2KDL1_RHIMU</name>
<evidence type="ECO:0000256" key="1">
    <source>
        <dbReference type="SAM" id="MobiDB-lite"/>
    </source>
</evidence>
<proteinExistence type="predicted"/>